<evidence type="ECO:0000313" key="2">
    <source>
        <dbReference type="EMBL" id="MDN8600550.1"/>
    </source>
</evidence>
<gene>
    <name evidence="2" type="ORF">Q0A17_14190</name>
</gene>
<evidence type="ECO:0000313" key="3">
    <source>
        <dbReference type="Proteomes" id="UP001174867"/>
    </source>
</evidence>
<protein>
    <submittedName>
        <fullName evidence="2">Integrase</fullName>
    </submittedName>
</protein>
<reference evidence="2 3" key="1">
    <citation type="submission" date="2023-07" db="EMBL/GenBank/DDBJ databases">
        <title>Citrobacter selenititolerans sp. nov., isolated from seleniferous soil.</title>
        <authorList>
            <person name="Zhang S."/>
            <person name="Li K."/>
            <person name="Peng J."/>
            <person name="Wang H."/>
            <person name="Sun J."/>
            <person name="Guo Y."/>
        </authorList>
    </citation>
    <scope>NUCLEOTIDE SEQUENCE [LARGE SCALE GENOMIC DNA]</scope>
    <source>
        <strain evidence="2 3">S2-9</strain>
    </source>
</reference>
<sequence>MAGKQEAEPLSFKTPEMMMSGDKRNAASSENRILHISRGTTRVVFFFYRSPRPIYGLIDPD</sequence>
<comment type="caution">
    <text evidence="2">The sequence shown here is derived from an EMBL/GenBank/DDBJ whole genome shotgun (WGS) entry which is preliminary data.</text>
</comment>
<dbReference type="Proteomes" id="UP001174867">
    <property type="component" value="Unassembled WGS sequence"/>
</dbReference>
<organism evidence="2 3">
    <name type="scientific">Citrobacter enshiensis</name>
    <dbReference type="NCBI Taxonomy" id="2971264"/>
    <lineage>
        <taxon>Bacteria</taxon>
        <taxon>Pseudomonadati</taxon>
        <taxon>Pseudomonadota</taxon>
        <taxon>Gammaproteobacteria</taxon>
        <taxon>Enterobacterales</taxon>
        <taxon>Enterobacteriaceae</taxon>
        <taxon>Citrobacter</taxon>
    </lineage>
</organism>
<dbReference type="RefSeq" id="WP_301699639.1">
    <property type="nucleotide sequence ID" value="NZ_JAUJYW010000005.1"/>
</dbReference>
<dbReference type="EMBL" id="JAUJYW010000005">
    <property type="protein sequence ID" value="MDN8600550.1"/>
    <property type="molecule type" value="Genomic_DNA"/>
</dbReference>
<evidence type="ECO:0000256" key="1">
    <source>
        <dbReference type="SAM" id="MobiDB-lite"/>
    </source>
</evidence>
<feature type="region of interest" description="Disordered" evidence="1">
    <location>
        <begin position="1"/>
        <end position="29"/>
    </location>
</feature>
<accession>A0ABT8PW04</accession>
<name>A0ABT8PW04_9ENTR</name>
<proteinExistence type="predicted"/>
<keyword evidence="3" id="KW-1185">Reference proteome</keyword>